<keyword evidence="2" id="KW-1185">Reference proteome</keyword>
<dbReference type="RefSeq" id="WP_015778180.1">
    <property type="nucleotide sequence ID" value="NC_013171.1"/>
</dbReference>
<evidence type="ECO:0000313" key="2">
    <source>
        <dbReference type="Proteomes" id="UP000002294"/>
    </source>
</evidence>
<evidence type="ECO:0008006" key="3">
    <source>
        <dbReference type="Google" id="ProtNLM"/>
    </source>
</evidence>
<dbReference type="AlphaFoldDB" id="C7RDL8"/>
<dbReference type="HOGENOM" id="CLU_181401_4_1_9"/>
<name>C7RDL8_ANAPD</name>
<dbReference type="Pfam" id="PF11148">
    <property type="entry name" value="DUF2922"/>
    <property type="match status" value="1"/>
</dbReference>
<gene>
    <name evidence="1" type="ordered locus">Apre_1257</name>
</gene>
<proteinExistence type="predicted"/>
<dbReference type="Proteomes" id="UP000002294">
    <property type="component" value="Chromosome"/>
</dbReference>
<evidence type="ECO:0000313" key="1">
    <source>
        <dbReference type="EMBL" id="ACV29281.1"/>
    </source>
</evidence>
<dbReference type="EMBL" id="CP001708">
    <property type="protein sequence ID" value="ACV29281.1"/>
    <property type="molecule type" value="Genomic_DNA"/>
</dbReference>
<dbReference type="OrthoDB" id="2454247at2"/>
<accession>C7RDL8</accession>
<dbReference type="KEGG" id="apr:Apre_1257"/>
<organism evidence="1 2">
    <name type="scientific">Anaerococcus prevotii (strain ATCC 9321 / DSM 20548 / JCM 6508 / NCTC 11806 / PC1)</name>
    <name type="common">Peptostreptococcus prevotii</name>
    <name type="synonym">Peptococcus prevotii</name>
    <dbReference type="NCBI Taxonomy" id="525919"/>
    <lineage>
        <taxon>Bacteria</taxon>
        <taxon>Bacillati</taxon>
        <taxon>Bacillota</taxon>
        <taxon>Tissierellia</taxon>
        <taxon>Tissierellales</taxon>
        <taxon>Peptoniphilaceae</taxon>
        <taxon>Anaerococcus</taxon>
    </lineage>
</organism>
<reference evidence="1 2" key="1">
    <citation type="journal article" date="2009" name="Stand. Genomic Sci.">
        <title>Complete genome sequence of Anaerococcus prevotii type strain (PC1).</title>
        <authorList>
            <person name="Labutti K."/>
            <person name="Pukall R."/>
            <person name="Steenblock K."/>
            <person name="Glavina Del Rio T."/>
            <person name="Tice H."/>
            <person name="Copeland A."/>
            <person name="Cheng J.F."/>
            <person name="Lucas S."/>
            <person name="Chen F."/>
            <person name="Nolan M."/>
            <person name="Bruce D."/>
            <person name="Goodwin L."/>
            <person name="Pitluck S."/>
            <person name="Ivanova N."/>
            <person name="Mavromatis K."/>
            <person name="Ovchinnikova G."/>
            <person name="Pati A."/>
            <person name="Chen A."/>
            <person name="Palaniappan K."/>
            <person name="Land M."/>
            <person name="Hauser L."/>
            <person name="Chang Y.J."/>
            <person name="Jeffries C.D."/>
            <person name="Chain P."/>
            <person name="Saunders E."/>
            <person name="Brettin T."/>
            <person name="Detter J.C."/>
            <person name="Han C."/>
            <person name="Goker M."/>
            <person name="Bristow J."/>
            <person name="Eisen J.A."/>
            <person name="Markowitz V."/>
            <person name="Hugenholtz P."/>
            <person name="Kyrpides N.C."/>
            <person name="Klenk H.P."/>
            <person name="Lapidus A."/>
        </authorList>
    </citation>
    <scope>NUCLEOTIDE SEQUENCE [LARGE SCALE GENOMIC DNA]</scope>
    <source>
        <strain evidence="2">ATCC 9321 / DSM 20548 / JCM 6508 / NCTC 11806 / PC1</strain>
    </source>
</reference>
<protein>
    <recommendedName>
        <fullName evidence="3">DUF2922 domain-containing protein</fullName>
    </recommendedName>
</protein>
<dbReference type="STRING" id="525919.Apre_1257"/>
<dbReference type="eggNOG" id="ENOG502ZEF5">
    <property type="taxonomic scope" value="Bacteria"/>
</dbReference>
<sequence length="72" mass="8057">MTKRLKLQFADDKGTKRMISIDNPKEGIDDAGVNQAMDEIIASEALATKDGKVSKKVKAYLENVETQEFNIR</sequence>
<dbReference type="InterPro" id="IPR021321">
    <property type="entry name" value="DUF2922"/>
</dbReference>